<reference evidence="20" key="1">
    <citation type="journal article" date="2019" name="bioRxiv">
        <title>The Genome of the Zebra Mussel, Dreissena polymorpha: A Resource for Invasive Species Research.</title>
        <authorList>
            <person name="McCartney M.A."/>
            <person name="Auch B."/>
            <person name="Kono T."/>
            <person name="Mallez S."/>
            <person name="Zhang Y."/>
            <person name="Obille A."/>
            <person name="Becker A."/>
            <person name="Abrahante J.E."/>
            <person name="Garbe J."/>
            <person name="Badalamenti J.P."/>
            <person name="Herman A."/>
            <person name="Mangelson H."/>
            <person name="Liachko I."/>
            <person name="Sullivan S."/>
            <person name="Sone E.D."/>
            <person name="Koren S."/>
            <person name="Silverstein K.A.T."/>
            <person name="Beckman K.B."/>
            <person name="Gohl D.M."/>
        </authorList>
    </citation>
    <scope>NUCLEOTIDE SEQUENCE</scope>
    <source>
        <strain evidence="20">Duluth1</strain>
        <tissue evidence="20">Whole animal</tissue>
    </source>
</reference>
<keyword evidence="5" id="KW-0963">Cytoplasm</keyword>
<reference evidence="20" key="2">
    <citation type="submission" date="2020-11" db="EMBL/GenBank/DDBJ databases">
        <authorList>
            <person name="McCartney M.A."/>
            <person name="Auch B."/>
            <person name="Kono T."/>
            <person name="Mallez S."/>
            <person name="Becker A."/>
            <person name="Gohl D.M."/>
            <person name="Silverstein K.A.T."/>
            <person name="Koren S."/>
            <person name="Bechman K.B."/>
            <person name="Herman A."/>
            <person name="Abrahante J.E."/>
            <person name="Garbe J."/>
        </authorList>
    </citation>
    <scope>NUCLEOTIDE SEQUENCE</scope>
    <source>
        <strain evidence="20">Duluth1</strain>
        <tissue evidence="20">Whole animal</tissue>
    </source>
</reference>
<dbReference type="GO" id="GO:0031966">
    <property type="term" value="C:mitochondrial membrane"/>
    <property type="evidence" value="ECO:0007669"/>
    <property type="project" value="UniProtKB-SubCell"/>
</dbReference>
<dbReference type="InterPro" id="IPR008984">
    <property type="entry name" value="SMAD_FHA_dom_sf"/>
</dbReference>
<evidence type="ECO:0000256" key="11">
    <source>
        <dbReference type="ARBA" id="ARBA00023128"/>
    </source>
</evidence>
<gene>
    <name evidence="20" type="ORF">DPMN_117588</name>
</gene>
<evidence type="ECO:0000256" key="5">
    <source>
        <dbReference type="ARBA" id="ARBA00022490"/>
    </source>
</evidence>
<comment type="similarity">
    <text evidence="16">Belongs to the SLMAP family.</text>
</comment>
<keyword evidence="12" id="KW-0472">Membrane</keyword>
<comment type="subcellular location">
    <subcellularLocation>
        <location evidence="15">Cell membrane</location>
        <location evidence="15">Sarcolemma</location>
        <topology evidence="15">Single-pass type IV membrane protein</topology>
    </subcellularLocation>
    <subcellularLocation>
        <location evidence="1">Cytoplasm</location>
        <location evidence="1">Cytoskeleton</location>
        <location evidence="1">Microtubule organizing center</location>
        <location evidence="1">Centrosome</location>
    </subcellularLocation>
    <subcellularLocation>
        <location evidence="3">Endoplasmic reticulum membrane</location>
        <topology evidence="3">Single-pass membrane protein</topology>
    </subcellularLocation>
    <subcellularLocation>
        <location evidence="2">Mitochondrion membrane</location>
        <topology evidence="2">Single-pass membrane protein</topology>
    </subcellularLocation>
</comment>
<keyword evidence="21" id="KW-1185">Reference proteome</keyword>
<evidence type="ECO:0000256" key="8">
    <source>
        <dbReference type="ARBA" id="ARBA00022824"/>
    </source>
</evidence>
<keyword evidence="13" id="KW-0206">Cytoskeleton</keyword>
<dbReference type="Proteomes" id="UP000828390">
    <property type="component" value="Unassembled WGS sequence"/>
</dbReference>
<comment type="subunit">
    <text evidence="17">Homodimer. Interacts with myosin. Interacts with SIKE1 and both associate with the STRIPAK core complex composed of PP2A catalytic and scaffolding subunits, the striatins (PP2A regulatory subunits), the striatin-associated proteins MOB4, STRIP1 and STRIP2, PDCD10 and members of the STE20 kinases, such as STK24 and STK26. Interacts (via FHA domain) with STK3 (when phosphorylated); the interaction associates STK3 with the STRIPAK complex.</text>
</comment>
<evidence type="ECO:0000256" key="6">
    <source>
        <dbReference type="ARBA" id="ARBA00022553"/>
    </source>
</evidence>
<feature type="domain" description="FHA" evidence="19">
    <location>
        <begin position="54"/>
        <end position="109"/>
    </location>
</feature>
<comment type="function">
    <text evidence="14">Associates with the striatin-interacting phosphatase and kinase (STRIPAK) core complex, forming the extended (SIKE1:SLMAP)STRIPAK complex. The (SIKE1:SLMAP)STRIPAK complex dephosphorylates STK3 leading to the inhibition of Hippo signaling and the control of cell growth. May play a role during myoblast fusion.</text>
</comment>
<evidence type="ECO:0000256" key="14">
    <source>
        <dbReference type="ARBA" id="ARBA00057671"/>
    </source>
</evidence>
<proteinExistence type="inferred from homology"/>
<evidence type="ECO:0000256" key="10">
    <source>
        <dbReference type="ARBA" id="ARBA00023054"/>
    </source>
</evidence>
<dbReference type="PANTHER" id="PTHR15715">
    <property type="entry name" value="CENTROSOMAL PROTEIN OF 170 KDA"/>
    <property type="match status" value="1"/>
</dbReference>
<dbReference type="Pfam" id="PF00498">
    <property type="entry name" value="FHA"/>
    <property type="match status" value="1"/>
</dbReference>
<comment type="caution">
    <text evidence="20">The sequence shown here is derived from an EMBL/GenBank/DDBJ whole genome shotgun (WGS) entry which is preliminary data.</text>
</comment>
<evidence type="ECO:0000256" key="2">
    <source>
        <dbReference type="ARBA" id="ARBA00004304"/>
    </source>
</evidence>
<evidence type="ECO:0000256" key="17">
    <source>
        <dbReference type="ARBA" id="ARBA00066015"/>
    </source>
</evidence>
<protein>
    <recommendedName>
        <fullName evidence="18">Sarcolemmal membrane-associated protein</fullName>
    </recommendedName>
</protein>
<dbReference type="InterPro" id="IPR000253">
    <property type="entry name" value="FHA_dom"/>
</dbReference>
<evidence type="ECO:0000256" key="1">
    <source>
        <dbReference type="ARBA" id="ARBA00004300"/>
    </source>
</evidence>
<evidence type="ECO:0000313" key="20">
    <source>
        <dbReference type="EMBL" id="KAH3816080.1"/>
    </source>
</evidence>
<evidence type="ECO:0000256" key="16">
    <source>
        <dbReference type="ARBA" id="ARBA00061687"/>
    </source>
</evidence>
<dbReference type="GO" id="GO:0005813">
    <property type="term" value="C:centrosome"/>
    <property type="evidence" value="ECO:0007669"/>
    <property type="project" value="UniProtKB-SubCell"/>
</dbReference>
<evidence type="ECO:0000256" key="12">
    <source>
        <dbReference type="ARBA" id="ARBA00023136"/>
    </source>
</evidence>
<keyword evidence="8" id="KW-0256">Endoplasmic reticulum</keyword>
<dbReference type="SUPFAM" id="SSF49879">
    <property type="entry name" value="SMAD/FHA domain"/>
    <property type="match status" value="1"/>
</dbReference>
<evidence type="ECO:0000256" key="9">
    <source>
        <dbReference type="ARBA" id="ARBA00022989"/>
    </source>
</evidence>
<keyword evidence="10" id="KW-0175">Coiled coil</keyword>
<evidence type="ECO:0000256" key="13">
    <source>
        <dbReference type="ARBA" id="ARBA00023212"/>
    </source>
</evidence>
<keyword evidence="11" id="KW-0496">Mitochondrion</keyword>
<keyword evidence="7" id="KW-0812">Transmembrane</keyword>
<evidence type="ECO:0000256" key="15">
    <source>
        <dbReference type="ARBA" id="ARBA00060409"/>
    </source>
</evidence>
<dbReference type="EMBL" id="JAIWYP010000005">
    <property type="protein sequence ID" value="KAH3816080.1"/>
    <property type="molecule type" value="Genomic_DNA"/>
</dbReference>
<sequence length="146" mass="16404">MFDGKGRECAIEDKPRRMVEEADSNGSMSALAILTCKPNSHPFQERHIALHEPNKIGRSVARARPGPNNGIFDCKVLSRNHAMLWYENGTFYLQDTKSSNGTFVNDQRLCKGGEESPPREIYSGDLIQFGVNVMENNRRGEKSKGF</sequence>
<dbReference type="AlphaFoldDB" id="A0A9D4JL44"/>
<keyword evidence="6" id="KW-0597">Phosphoprotein</keyword>
<evidence type="ECO:0000313" key="21">
    <source>
        <dbReference type="Proteomes" id="UP000828390"/>
    </source>
</evidence>
<accession>A0A9D4JL44</accession>
<keyword evidence="9" id="KW-1133">Transmembrane helix</keyword>
<dbReference type="PANTHER" id="PTHR15715:SF37">
    <property type="entry name" value="LD47843P"/>
    <property type="match status" value="1"/>
</dbReference>
<evidence type="ECO:0000256" key="4">
    <source>
        <dbReference type="ARBA" id="ARBA00022475"/>
    </source>
</evidence>
<dbReference type="GO" id="GO:0042383">
    <property type="term" value="C:sarcolemma"/>
    <property type="evidence" value="ECO:0007669"/>
    <property type="project" value="UniProtKB-SubCell"/>
</dbReference>
<keyword evidence="4" id="KW-1003">Cell membrane</keyword>
<dbReference type="PROSITE" id="PS50006">
    <property type="entry name" value="FHA_DOMAIN"/>
    <property type="match status" value="1"/>
</dbReference>
<evidence type="ECO:0000256" key="18">
    <source>
        <dbReference type="ARBA" id="ARBA00074026"/>
    </source>
</evidence>
<dbReference type="SMART" id="SM00240">
    <property type="entry name" value="FHA"/>
    <property type="match status" value="1"/>
</dbReference>
<dbReference type="FunFam" id="2.60.200.20:FF:000003">
    <property type="entry name" value="sarcolemmal membrane-associated protein isoform X2"/>
    <property type="match status" value="1"/>
</dbReference>
<evidence type="ECO:0000256" key="7">
    <source>
        <dbReference type="ARBA" id="ARBA00022692"/>
    </source>
</evidence>
<dbReference type="Gene3D" id="2.60.200.20">
    <property type="match status" value="1"/>
</dbReference>
<evidence type="ECO:0000256" key="3">
    <source>
        <dbReference type="ARBA" id="ARBA00004389"/>
    </source>
</evidence>
<dbReference type="GO" id="GO:0005789">
    <property type="term" value="C:endoplasmic reticulum membrane"/>
    <property type="evidence" value="ECO:0007669"/>
    <property type="project" value="UniProtKB-SubCell"/>
</dbReference>
<name>A0A9D4JL44_DREPO</name>
<organism evidence="20 21">
    <name type="scientific">Dreissena polymorpha</name>
    <name type="common">Zebra mussel</name>
    <name type="synonym">Mytilus polymorpha</name>
    <dbReference type="NCBI Taxonomy" id="45954"/>
    <lineage>
        <taxon>Eukaryota</taxon>
        <taxon>Metazoa</taxon>
        <taxon>Spiralia</taxon>
        <taxon>Lophotrochozoa</taxon>
        <taxon>Mollusca</taxon>
        <taxon>Bivalvia</taxon>
        <taxon>Autobranchia</taxon>
        <taxon>Heteroconchia</taxon>
        <taxon>Euheterodonta</taxon>
        <taxon>Imparidentia</taxon>
        <taxon>Neoheterodontei</taxon>
        <taxon>Myida</taxon>
        <taxon>Dreissenoidea</taxon>
        <taxon>Dreissenidae</taxon>
        <taxon>Dreissena</taxon>
    </lineage>
</organism>
<evidence type="ECO:0000259" key="19">
    <source>
        <dbReference type="PROSITE" id="PS50006"/>
    </source>
</evidence>
<dbReference type="InterPro" id="IPR051176">
    <property type="entry name" value="Cent_Immune-Sig_Mod"/>
</dbReference>
<dbReference type="CDD" id="cd22679">
    <property type="entry name" value="FHA_SLMAP"/>
    <property type="match status" value="1"/>
</dbReference>